<evidence type="ECO:0000313" key="6">
    <source>
        <dbReference type="EMBL" id="GGZ19983.1"/>
    </source>
</evidence>
<organism evidence="6 7">
    <name type="scientific">Echinicola pacifica</name>
    <dbReference type="NCBI Taxonomy" id="346377"/>
    <lineage>
        <taxon>Bacteria</taxon>
        <taxon>Pseudomonadati</taxon>
        <taxon>Bacteroidota</taxon>
        <taxon>Cytophagia</taxon>
        <taxon>Cytophagales</taxon>
        <taxon>Cyclobacteriaceae</taxon>
        <taxon>Echinicola</taxon>
    </lineage>
</organism>
<reference evidence="6" key="1">
    <citation type="journal article" date="2014" name="Int. J. Syst. Evol. Microbiol.">
        <title>Complete genome sequence of Corynebacterium casei LMG S-19264T (=DSM 44701T), isolated from a smear-ripened cheese.</title>
        <authorList>
            <consortium name="US DOE Joint Genome Institute (JGI-PGF)"/>
            <person name="Walter F."/>
            <person name="Albersmeier A."/>
            <person name="Kalinowski J."/>
            <person name="Ruckert C."/>
        </authorList>
    </citation>
    <scope>NUCLEOTIDE SEQUENCE</scope>
    <source>
        <strain evidence="6">KCTC 12368</strain>
    </source>
</reference>
<sequence>MSDLFQIILYAGFSGITVFIGGLLGKGFSHHIKEPQVKEKITHTAIAFGGGIILSAVALVLIPKGLEELELLPLLLSFSAGAILFFLAESYLSKKGGKVAQLLAMLMDFIPESIALGALFANDRTTGTLLAIFIGLQNLPESFNSYRDLVRSGFTIRKTLWILFFLSFAGIAGALVGHFFMRDQPAITAHLMVFASGGILYLLFQDIAPASKMKKQNWAALGACLGFLVGMIGEKVM</sequence>
<proteinExistence type="predicted"/>
<evidence type="ECO:0000256" key="2">
    <source>
        <dbReference type="ARBA" id="ARBA00022692"/>
    </source>
</evidence>
<feature type="transmembrane region" description="Helical" evidence="5">
    <location>
        <begin position="216"/>
        <end position="233"/>
    </location>
</feature>
<keyword evidence="3 5" id="KW-1133">Transmembrane helix</keyword>
<feature type="transmembrane region" description="Helical" evidence="5">
    <location>
        <begin position="187"/>
        <end position="204"/>
    </location>
</feature>
<dbReference type="GO" id="GO:0016020">
    <property type="term" value="C:membrane"/>
    <property type="evidence" value="ECO:0007669"/>
    <property type="project" value="UniProtKB-SubCell"/>
</dbReference>
<dbReference type="InterPro" id="IPR003689">
    <property type="entry name" value="ZIP"/>
</dbReference>
<gene>
    <name evidence="6" type="primary">gufA</name>
    <name evidence="6" type="ORF">GCM10007049_10660</name>
</gene>
<accession>A0A918PR91</accession>
<feature type="transmembrane region" description="Helical" evidence="5">
    <location>
        <begin position="45"/>
        <end position="62"/>
    </location>
</feature>
<keyword evidence="2 5" id="KW-0812">Transmembrane</keyword>
<dbReference type="RefSeq" id="WP_018472412.1">
    <property type="nucleotide sequence ID" value="NZ_BMWX01000002.1"/>
</dbReference>
<feature type="transmembrane region" description="Helical" evidence="5">
    <location>
        <begin position="74"/>
        <end position="92"/>
    </location>
</feature>
<evidence type="ECO:0000313" key="7">
    <source>
        <dbReference type="Proteomes" id="UP000619457"/>
    </source>
</evidence>
<dbReference type="GO" id="GO:0046873">
    <property type="term" value="F:metal ion transmembrane transporter activity"/>
    <property type="evidence" value="ECO:0007669"/>
    <property type="project" value="InterPro"/>
</dbReference>
<dbReference type="AlphaFoldDB" id="A0A918PR91"/>
<evidence type="ECO:0000256" key="1">
    <source>
        <dbReference type="ARBA" id="ARBA00004141"/>
    </source>
</evidence>
<keyword evidence="7" id="KW-1185">Reference proteome</keyword>
<protein>
    <submittedName>
        <fullName evidence="6">Divalent cation transporter</fullName>
    </submittedName>
</protein>
<feature type="transmembrane region" description="Helical" evidence="5">
    <location>
        <begin position="6"/>
        <end position="24"/>
    </location>
</feature>
<dbReference type="Proteomes" id="UP000619457">
    <property type="component" value="Unassembled WGS sequence"/>
</dbReference>
<reference evidence="6" key="2">
    <citation type="submission" date="2020-09" db="EMBL/GenBank/DDBJ databases">
        <authorList>
            <person name="Sun Q."/>
            <person name="Kim S."/>
        </authorList>
    </citation>
    <scope>NUCLEOTIDE SEQUENCE</scope>
    <source>
        <strain evidence="6">KCTC 12368</strain>
    </source>
</reference>
<name>A0A918PR91_9BACT</name>
<evidence type="ECO:0000256" key="4">
    <source>
        <dbReference type="ARBA" id="ARBA00023136"/>
    </source>
</evidence>
<dbReference type="Pfam" id="PF02535">
    <property type="entry name" value="Zip"/>
    <property type="match status" value="1"/>
</dbReference>
<comment type="caution">
    <text evidence="6">The sequence shown here is derived from an EMBL/GenBank/DDBJ whole genome shotgun (WGS) entry which is preliminary data.</text>
</comment>
<dbReference type="EMBL" id="BMWX01000002">
    <property type="protein sequence ID" value="GGZ19983.1"/>
    <property type="molecule type" value="Genomic_DNA"/>
</dbReference>
<evidence type="ECO:0000256" key="5">
    <source>
        <dbReference type="SAM" id="Phobius"/>
    </source>
</evidence>
<feature type="transmembrane region" description="Helical" evidence="5">
    <location>
        <begin position="160"/>
        <end position="181"/>
    </location>
</feature>
<evidence type="ECO:0000256" key="3">
    <source>
        <dbReference type="ARBA" id="ARBA00022989"/>
    </source>
</evidence>
<comment type="subcellular location">
    <subcellularLocation>
        <location evidence="1">Membrane</location>
        <topology evidence="1">Multi-pass membrane protein</topology>
    </subcellularLocation>
</comment>
<keyword evidence="4 5" id="KW-0472">Membrane</keyword>